<evidence type="ECO:0000256" key="5">
    <source>
        <dbReference type="ARBA" id="ARBA00022692"/>
    </source>
</evidence>
<protein>
    <submittedName>
        <fullName evidence="10">ABC transporter permease</fullName>
    </submittedName>
</protein>
<dbReference type="AlphaFoldDB" id="A0A6A7Y6I5"/>
<evidence type="ECO:0000256" key="4">
    <source>
        <dbReference type="ARBA" id="ARBA00022519"/>
    </source>
</evidence>
<feature type="transmembrane region" description="Helical" evidence="9">
    <location>
        <begin position="111"/>
        <end position="132"/>
    </location>
</feature>
<dbReference type="Pfam" id="PF02653">
    <property type="entry name" value="BPD_transp_2"/>
    <property type="match status" value="1"/>
</dbReference>
<comment type="caution">
    <text evidence="10">The sequence shown here is derived from an EMBL/GenBank/DDBJ whole genome shotgun (WGS) entry which is preliminary data.</text>
</comment>
<reference evidence="10 11" key="1">
    <citation type="submission" date="2019-09" db="EMBL/GenBank/DDBJ databases">
        <title>Segnochrobactrum spirostomi gen. nov., sp. nov., isolated from the ciliate Spirostomum cf. yagiui and description of a novel family, Segnochrobactraceae fam. nov. within the order Rhizobiales of the class Alphaproteobacteria.</title>
        <authorList>
            <person name="Akter S."/>
            <person name="Shazib S.U.A."/>
            <person name="Shin M.K."/>
        </authorList>
    </citation>
    <scope>NUCLEOTIDE SEQUENCE [LARGE SCALE GENOMIC DNA]</scope>
    <source>
        <strain evidence="10 11">Sp-1</strain>
    </source>
</reference>
<gene>
    <name evidence="10" type="ORF">F0357_17570</name>
</gene>
<feature type="transmembrane region" description="Helical" evidence="9">
    <location>
        <begin position="87"/>
        <end position="105"/>
    </location>
</feature>
<evidence type="ECO:0000256" key="3">
    <source>
        <dbReference type="ARBA" id="ARBA00022475"/>
    </source>
</evidence>
<evidence type="ECO:0000313" key="11">
    <source>
        <dbReference type="Proteomes" id="UP000332515"/>
    </source>
</evidence>
<feature type="transmembrane region" description="Helical" evidence="9">
    <location>
        <begin position="316"/>
        <end position="334"/>
    </location>
</feature>
<dbReference type="Proteomes" id="UP000332515">
    <property type="component" value="Unassembled WGS sequence"/>
</dbReference>
<keyword evidence="2" id="KW-0813">Transport</keyword>
<feature type="transmembrane region" description="Helical" evidence="9">
    <location>
        <begin position="265"/>
        <end position="282"/>
    </location>
</feature>
<feature type="transmembrane region" description="Helical" evidence="9">
    <location>
        <begin position="139"/>
        <end position="157"/>
    </location>
</feature>
<evidence type="ECO:0000256" key="7">
    <source>
        <dbReference type="ARBA" id="ARBA00023136"/>
    </source>
</evidence>
<dbReference type="InterPro" id="IPR001851">
    <property type="entry name" value="ABC_transp_permease"/>
</dbReference>
<evidence type="ECO:0000256" key="9">
    <source>
        <dbReference type="SAM" id="Phobius"/>
    </source>
</evidence>
<proteinExistence type="predicted"/>
<keyword evidence="5 9" id="KW-0812">Transmembrane</keyword>
<evidence type="ECO:0000256" key="8">
    <source>
        <dbReference type="SAM" id="MobiDB-lite"/>
    </source>
</evidence>
<keyword evidence="11" id="KW-1185">Reference proteome</keyword>
<evidence type="ECO:0000256" key="1">
    <source>
        <dbReference type="ARBA" id="ARBA00004651"/>
    </source>
</evidence>
<feature type="region of interest" description="Disordered" evidence="8">
    <location>
        <begin position="1"/>
        <end position="23"/>
    </location>
</feature>
<feature type="transmembrane region" description="Helical" evidence="9">
    <location>
        <begin position="177"/>
        <end position="203"/>
    </location>
</feature>
<keyword evidence="7 9" id="KW-0472">Membrane</keyword>
<feature type="transmembrane region" description="Helical" evidence="9">
    <location>
        <begin position="59"/>
        <end position="80"/>
    </location>
</feature>
<keyword evidence="3" id="KW-1003">Cell membrane</keyword>
<dbReference type="RefSeq" id="WP_153485127.1">
    <property type="nucleotide sequence ID" value="NZ_VWNA01000001.1"/>
</dbReference>
<accession>A0A6A7Y6I5</accession>
<comment type="subcellular location">
    <subcellularLocation>
        <location evidence="1">Cell membrane</location>
        <topology evidence="1">Multi-pass membrane protein</topology>
    </subcellularLocation>
</comment>
<dbReference type="CDD" id="cd06579">
    <property type="entry name" value="TM_PBP1_transp_AraH_like"/>
    <property type="match status" value="1"/>
</dbReference>
<dbReference type="EMBL" id="VWNA01000001">
    <property type="protein sequence ID" value="MQT14426.1"/>
    <property type="molecule type" value="Genomic_DNA"/>
</dbReference>
<dbReference type="PANTHER" id="PTHR32196:SF21">
    <property type="entry name" value="ABC TRANSPORTER PERMEASE PROTEIN YPHD-RELATED"/>
    <property type="match status" value="1"/>
</dbReference>
<feature type="transmembrane region" description="Helical" evidence="9">
    <location>
        <begin position="30"/>
        <end position="47"/>
    </location>
</feature>
<feature type="transmembrane region" description="Helical" evidence="9">
    <location>
        <begin position="289"/>
        <end position="310"/>
    </location>
</feature>
<evidence type="ECO:0000313" key="10">
    <source>
        <dbReference type="EMBL" id="MQT14426.1"/>
    </source>
</evidence>
<dbReference type="PANTHER" id="PTHR32196">
    <property type="entry name" value="ABC TRANSPORTER PERMEASE PROTEIN YPHD-RELATED-RELATED"/>
    <property type="match status" value="1"/>
</dbReference>
<feature type="compositionally biased region" description="Low complexity" evidence="8">
    <location>
        <begin position="1"/>
        <end position="18"/>
    </location>
</feature>
<evidence type="ECO:0000256" key="6">
    <source>
        <dbReference type="ARBA" id="ARBA00022989"/>
    </source>
</evidence>
<evidence type="ECO:0000256" key="2">
    <source>
        <dbReference type="ARBA" id="ARBA00022448"/>
    </source>
</evidence>
<name>A0A6A7Y6I5_9HYPH</name>
<dbReference type="GO" id="GO:0005886">
    <property type="term" value="C:plasma membrane"/>
    <property type="evidence" value="ECO:0007669"/>
    <property type="project" value="UniProtKB-SubCell"/>
</dbReference>
<keyword evidence="4" id="KW-0997">Cell inner membrane</keyword>
<dbReference type="GO" id="GO:0022857">
    <property type="term" value="F:transmembrane transporter activity"/>
    <property type="evidence" value="ECO:0007669"/>
    <property type="project" value="InterPro"/>
</dbReference>
<sequence length="338" mass="36397">MATTAAQKPPAAASASPAHQGRPWHHTHRFQLSTIVMLVVLYAIFLIGDTRTYTSFDIYRSFMISIPFFGIMALAATYIVTLGEIDLSFPSIYGLAGWVFSIVYVHTDSFLIALVLCLMVGALGGLINGLLVTKLGIPSIVATIGTMFLWRGLVNVLTEGKGIPLSSITSSPLHPLFTGQLFGLIPAQFLWFLAFAIVLGLVYKRHRFGSHVLFVGDNAASARMMGINVDRVKIQCFILLGVCAAFSSVLLLNQMLFFWATTGEGYLLTTLAAVFIGGTSVFGGKGTMIGTFVGVLIIASLEPGIIAIGLTGFWTQFIYGLLITISVAIYAHMVRRGG</sequence>
<feature type="transmembrane region" description="Helical" evidence="9">
    <location>
        <begin position="234"/>
        <end position="259"/>
    </location>
</feature>
<keyword evidence="6 9" id="KW-1133">Transmembrane helix</keyword>
<organism evidence="10 11">
    <name type="scientific">Segnochrobactrum spirostomi</name>
    <dbReference type="NCBI Taxonomy" id="2608987"/>
    <lineage>
        <taxon>Bacteria</taxon>
        <taxon>Pseudomonadati</taxon>
        <taxon>Pseudomonadota</taxon>
        <taxon>Alphaproteobacteria</taxon>
        <taxon>Hyphomicrobiales</taxon>
        <taxon>Segnochrobactraceae</taxon>
        <taxon>Segnochrobactrum</taxon>
    </lineage>
</organism>